<dbReference type="GO" id="GO:0046872">
    <property type="term" value="F:metal ion binding"/>
    <property type="evidence" value="ECO:0007669"/>
    <property type="project" value="UniProtKB-KW"/>
</dbReference>
<dbReference type="PANTHER" id="PTHR11086">
    <property type="entry name" value="DEOXYCYTIDYLATE DEAMINASE-RELATED"/>
    <property type="match status" value="1"/>
</dbReference>
<evidence type="ECO:0000256" key="3">
    <source>
        <dbReference type="ARBA" id="ARBA00022723"/>
    </source>
</evidence>
<dbReference type="PROSITE" id="PS51747">
    <property type="entry name" value="CYT_DCMP_DEAMINASES_2"/>
    <property type="match status" value="1"/>
</dbReference>
<comment type="caution">
    <text evidence="10">The sequence shown here is derived from an EMBL/GenBank/DDBJ whole genome shotgun (WGS) entry which is preliminary data.</text>
</comment>
<evidence type="ECO:0000256" key="2">
    <source>
        <dbReference type="ARBA" id="ARBA00006576"/>
    </source>
</evidence>
<keyword evidence="4" id="KW-0545">Nucleotide biosynthesis</keyword>
<accession>A0ABD3WC19</accession>
<dbReference type="InterPro" id="IPR035105">
    <property type="entry name" value="Deoxycytidylate_deaminase_dom"/>
</dbReference>
<dbReference type="PROSITE" id="PS00903">
    <property type="entry name" value="CYT_DCMP_DEAMINASES_1"/>
    <property type="match status" value="1"/>
</dbReference>
<comment type="cofactor">
    <cofactor evidence="1">
        <name>Zn(2+)</name>
        <dbReference type="ChEBI" id="CHEBI:29105"/>
    </cofactor>
</comment>
<keyword evidence="6" id="KW-0862">Zinc</keyword>
<dbReference type="Pfam" id="PF00383">
    <property type="entry name" value="dCMP_cyt_deam_1"/>
    <property type="match status" value="1"/>
</dbReference>
<dbReference type="InterPro" id="IPR016193">
    <property type="entry name" value="Cytidine_deaminase-like"/>
</dbReference>
<dbReference type="PANTHER" id="PTHR11086:SF18">
    <property type="entry name" value="DEOXYCYTIDYLATE DEAMINASE"/>
    <property type="match status" value="1"/>
</dbReference>
<sequence>MSWVFQLFQRYKVYASSGNEDCKRHYTLSLTCCEPTIGKKADVKCLADEKQRTRVIAWDQYFMGVALISAQRSKDPNTQVGACIVNPTKRIVGVGYNGMPDKGIKDNDDKFSWGKESDYKKDKLLYVCHAEMNAIINKMGADIQGCTLYTTLYPCNECSKLMIQSGIRKVVYLESKGFENRKYAASRLLLQRANIKIKKYQPKGNMKGLIEALEKL</sequence>
<dbReference type="CDD" id="cd01286">
    <property type="entry name" value="deoxycytidylate_deaminase"/>
    <property type="match status" value="1"/>
</dbReference>
<evidence type="ECO:0000256" key="5">
    <source>
        <dbReference type="ARBA" id="ARBA00022801"/>
    </source>
</evidence>
<keyword evidence="3" id="KW-0479">Metal-binding</keyword>
<dbReference type="Gene3D" id="3.40.140.10">
    <property type="entry name" value="Cytidine Deaminase, domain 2"/>
    <property type="match status" value="1"/>
</dbReference>
<dbReference type="EMBL" id="JBJQND010000007">
    <property type="protein sequence ID" value="KAL3871407.1"/>
    <property type="molecule type" value="Genomic_DNA"/>
</dbReference>
<evidence type="ECO:0000256" key="6">
    <source>
        <dbReference type="ARBA" id="ARBA00022833"/>
    </source>
</evidence>
<organism evidence="10 11">
    <name type="scientific">Sinanodonta woodiana</name>
    <name type="common">Chinese pond mussel</name>
    <name type="synonym">Anodonta woodiana</name>
    <dbReference type="NCBI Taxonomy" id="1069815"/>
    <lineage>
        <taxon>Eukaryota</taxon>
        <taxon>Metazoa</taxon>
        <taxon>Spiralia</taxon>
        <taxon>Lophotrochozoa</taxon>
        <taxon>Mollusca</taxon>
        <taxon>Bivalvia</taxon>
        <taxon>Autobranchia</taxon>
        <taxon>Heteroconchia</taxon>
        <taxon>Palaeoheterodonta</taxon>
        <taxon>Unionida</taxon>
        <taxon>Unionoidea</taxon>
        <taxon>Unionidae</taxon>
        <taxon>Unioninae</taxon>
        <taxon>Sinanodonta</taxon>
    </lineage>
</organism>
<dbReference type="AlphaFoldDB" id="A0ABD3WC19"/>
<dbReference type="GO" id="GO:0004132">
    <property type="term" value="F:dCMP deaminase activity"/>
    <property type="evidence" value="ECO:0007669"/>
    <property type="project" value="UniProtKB-EC"/>
</dbReference>
<name>A0ABD3WC19_SINWO</name>
<protein>
    <recommendedName>
        <fullName evidence="8">dCMP deaminase</fullName>
        <ecNumber evidence="7">3.5.4.12</ecNumber>
    </recommendedName>
    <alternativeName>
        <fullName evidence="8">dCMP deaminase</fullName>
    </alternativeName>
</protein>
<dbReference type="FunFam" id="3.40.140.10:FF:000021">
    <property type="entry name" value="Deoxycytidylate deaminase"/>
    <property type="match status" value="1"/>
</dbReference>
<keyword evidence="11" id="KW-1185">Reference proteome</keyword>
<evidence type="ECO:0000256" key="7">
    <source>
        <dbReference type="ARBA" id="ARBA00038938"/>
    </source>
</evidence>
<evidence type="ECO:0000256" key="1">
    <source>
        <dbReference type="ARBA" id="ARBA00001947"/>
    </source>
</evidence>
<reference evidence="10 11" key="1">
    <citation type="submission" date="2024-11" db="EMBL/GenBank/DDBJ databases">
        <title>Chromosome-level genome assembly of the freshwater bivalve Anodonta woodiana.</title>
        <authorList>
            <person name="Chen X."/>
        </authorList>
    </citation>
    <scope>NUCLEOTIDE SEQUENCE [LARGE SCALE GENOMIC DNA]</scope>
    <source>
        <strain evidence="10">MN2024</strain>
        <tissue evidence="10">Gills</tissue>
    </source>
</reference>
<dbReference type="InterPro" id="IPR002125">
    <property type="entry name" value="CMP_dCMP_dom"/>
</dbReference>
<keyword evidence="5" id="KW-0378">Hydrolase</keyword>
<dbReference type="GO" id="GO:0009165">
    <property type="term" value="P:nucleotide biosynthetic process"/>
    <property type="evidence" value="ECO:0007669"/>
    <property type="project" value="UniProtKB-KW"/>
</dbReference>
<evidence type="ECO:0000256" key="8">
    <source>
        <dbReference type="ARBA" id="ARBA00041763"/>
    </source>
</evidence>
<evidence type="ECO:0000259" key="9">
    <source>
        <dbReference type="PROSITE" id="PS51747"/>
    </source>
</evidence>
<dbReference type="Proteomes" id="UP001634394">
    <property type="component" value="Unassembled WGS sequence"/>
</dbReference>
<gene>
    <name evidence="10" type="ORF">ACJMK2_039407</name>
</gene>
<evidence type="ECO:0000256" key="4">
    <source>
        <dbReference type="ARBA" id="ARBA00022727"/>
    </source>
</evidence>
<comment type="similarity">
    <text evidence="2">Belongs to the cytidine and deoxycytidylate deaminase family.</text>
</comment>
<feature type="domain" description="CMP/dCMP-type deaminase" evidence="9">
    <location>
        <begin position="57"/>
        <end position="197"/>
    </location>
</feature>
<evidence type="ECO:0000313" key="10">
    <source>
        <dbReference type="EMBL" id="KAL3871407.1"/>
    </source>
</evidence>
<evidence type="ECO:0000313" key="11">
    <source>
        <dbReference type="Proteomes" id="UP001634394"/>
    </source>
</evidence>
<proteinExistence type="inferred from homology"/>
<dbReference type="InterPro" id="IPR016192">
    <property type="entry name" value="APOBEC/CMP_deaminase_Zn-bd"/>
</dbReference>
<dbReference type="EC" id="3.5.4.12" evidence="7"/>
<dbReference type="InterPro" id="IPR015517">
    <property type="entry name" value="dCMP_deaminase-rel"/>
</dbReference>
<dbReference type="SUPFAM" id="SSF53927">
    <property type="entry name" value="Cytidine deaminase-like"/>
    <property type="match status" value="1"/>
</dbReference>